<evidence type="ECO:0000256" key="2">
    <source>
        <dbReference type="ARBA" id="ARBA00009191"/>
    </source>
</evidence>
<dbReference type="EMBL" id="CM026425">
    <property type="protein sequence ID" value="KAG0575654.1"/>
    <property type="molecule type" value="Genomic_DNA"/>
</dbReference>
<keyword evidence="5" id="KW-0325">Glycoprotein</keyword>
<organism evidence="8 9">
    <name type="scientific">Ceratodon purpureus</name>
    <name type="common">Fire moss</name>
    <name type="synonym">Dicranum purpureum</name>
    <dbReference type="NCBI Taxonomy" id="3225"/>
    <lineage>
        <taxon>Eukaryota</taxon>
        <taxon>Viridiplantae</taxon>
        <taxon>Streptophyta</taxon>
        <taxon>Embryophyta</taxon>
        <taxon>Bryophyta</taxon>
        <taxon>Bryophytina</taxon>
        <taxon>Bryopsida</taxon>
        <taxon>Dicranidae</taxon>
        <taxon>Pseudoditrichales</taxon>
        <taxon>Ditrichaceae</taxon>
        <taxon>Ceratodon</taxon>
    </lineage>
</organism>
<keyword evidence="9" id="KW-1185">Reference proteome</keyword>
<dbReference type="InterPro" id="IPR011042">
    <property type="entry name" value="6-blade_b-propeller_TolB-like"/>
</dbReference>
<keyword evidence="3" id="KW-0926">Vacuole</keyword>
<dbReference type="Gene3D" id="2.120.10.30">
    <property type="entry name" value="TolB, C-terminal domain"/>
    <property type="match status" value="1"/>
</dbReference>
<sequence>MGRLLPAGVLVVALVAYFIASDPLELSCLSGITDFQAQYVAVPPYNPLGNITRDGESRLQGAEIVGQGDVFGPESIAFDGQGKGPYTGLSDGRVVRYDGPELGWTTFATTSKRRSALCDYNHTPAPKLDYEHICGRPLGLRFEKTTGELYIADAYFGILKVGPQGGLAEPVVTEVNGVPFKFCNDLDFDGDGNLYFTDSSTKYHRRQFFISRLELENTGRFLRYNPVRKETTVLIEGLRFPNGVAVSKDGTFVVVAETNMARLLRYWLKGPKANTWEVWMDLPGVPDNVRRNENGDFWVAFHSRRSFIEMNSGAVPWLRHLVAKLPIPPKQLFPLLAPKPHALVIRYSSEGQVLEVLEDQSGKVVKVVSEVEEHDGKLYLGTVLFPQMAVYTLSSGG</sequence>
<dbReference type="PANTHER" id="PTHR10426">
    <property type="entry name" value="STRICTOSIDINE SYNTHASE-RELATED"/>
    <property type="match status" value="1"/>
</dbReference>
<gene>
    <name evidence="8" type="ORF">KC19_5G020900</name>
</gene>
<dbReference type="InterPro" id="IPR018119">
    <property type="entry name" value="Strictosidine_synth_cons-reg"/>
</dbReference>
<dbReference type="PANTHER" id="PTHR10426:SF106">
    <property type="entry name" value="PROTEIN STRICTOSIDINE SYNTHASE-LIKE 3"/>
    <property type="match status" value="1"/>
</dbReference>
<accession>A0A8T0HX36</accession>
<evidence type="ECO:0000256" key="1">
    <source>
        <dbReference type="ARBA" id="ARBA00004116"/>
    </source>
</evidence>
<dbReference type="GO" id="GO:0012505">
    <property type="term" value="C:endomembrane system"/>
    <property type="evidence" value="ECO:0007669"/>
    <property type="project" value="TreeGrafter"/>
</dbReference>
<evidence type="ECO:0000256" key="6">
    <source>
        <dbReference type="SAM" id="SignalP"/>
    </source>
</evidence>
<dbReference type="SUPFAM" id="SSF63829">
    <property type="entry name" value="Calcium-dependent phosphotriesterase"/>
    <property type="match status" value="1"/>
</dbReference>
<feature type="domain" description="Strictosidine synthase conserved region" evidence="7">
    <location>
        <begin position="184"/>
        <end position="271"/>
    </location>
</feature>
<dbReference type="GO" id="GO:0016787">
    <property type="term" value="F:hydrolase activity"/>
    <property type="evidence" value="ECO:0007669"/>
    <property type="project" value="TreeGrafter"/>
</dbReference>
<dbReference type="AlphaFoldDB" id="A0A8T0HX36"/>
<name>A0A8T0HX36_CERPU</name>
<dbReference type="Pfam" id="PF20067">
    <property type="entry name" value="SSL_N"/>
    <property type="match status" value="1"/>
</dbReference>
<dbReference type="GO" id="GO:0005773">
    <property type="term" value="C:vacuole"/>
    <property type="evidence" value="ECO:0007669"/>
    <property type="project" value="UniProtKB-SubCell"/>
</dbReference>
<feature type="signal peptide" evidence="6">
    <location>
        <begin position="1"/>
        <end position="21"/>
    </location>
</feature>
<evidence type="ECO:0000256" key="4">
    <source>
        <dbReference type="ARBA" id="ARBA00022729"/>
    </source>
</evidence>
<evidence type="ECO:0000313" key="9">
    <source>
        <dbReference type="Proteomes" id="UP000822688"/>
    </source>
</evidence>
<reference evidence="8" key="1">
    <citation type="submission" date="2020-06" db="EMBL/GenBank/DDBJ databases">
        <title>WGS assembly of Ceratodon purpureus strain R40.</title>
        <authorList>
            <person name="Carey S.B."/>
            <person name="Jenkins J."/>
            <person name="Shu S."/>
            <person name="Lovell J.T."/>
            <person name="Sreedasyam A."/>
            <person name="Maumus F."/>
            <person name="Tiley G.P."/>
            <person name="Fernandez-Pozo N."/>
            <person name="Barry K."/>
            <person name="Chen C."/>
            <person name="Wang M."/>
            <person name="Lipzen A."/>
            <person name="Daum C."/>
            <person name="Saski C.A."/>
            <person name="Payton A.C."/>
            <person name="Mcbreen J.C."/>
            <person name="Conrad R.E."/>
            <person name="Kollar L.M."/>
            <person name="Olsson S."/>
            <person name="Huttunen S."/>
            <person name="Landis J.B."/>
            <person name="Wickett N.J."/>
            <person name="Johnson M.G."/>
            <person name="Rensing S.A."/>
            <person name="Grimwood J."/>
            <person name="Schmutz J."/>
            <person name="Mcdaniel S.F."/>
        </authorList>
    </citation>
    <scope>NUCLEOTIDE SEQUENCE</scope>
    <source>
        <strain evidence="8">R40</strain>
    </source>
</reference>
<evidence type="ECO:0000313" key="8">
    <source>
        <dbReference type="EMBL" id="KAG0575654.1"/>
    </source>
</evidence>
<keyword evidence="4 6" id="KW-0732">Signal</keyword>
<evidence type="ECO:0000256" key="3">
    <source>
        <dbReference type="ARBA" id="ARBA00022554"/>
    </source>
</evidence>
<dbReference type="Proteomes" id="UP000822688">
    <property type="component" value="Chromosome 5"/>
</dbReference>
<dbReference type="FunFam" id="2.120.10.30:FF:000032">
    <property type="entry name" value="Protein STRICTOSIDINE SYNTHASE-LIKE 13"/>
    <property type="match status" value="1"/>
</dbReference>
<comment type="similarity">
    <text evidence="2">Belongs to the strictosidine synthase family.</text>
</comment>
<evidence type="ECO:0000259" key="7">
    <source>
        <dbReference type="Pfam" id="PF03088"/>
    </source>
</evidence>
<protein>
    <recommendedName>
        <fullName evidence="7">Strictosidine synthase conserved region domain-containing protein</fullName>
    </recommendedName>
</protein>
<feature type="chain" id="PRO_5035779446" description="Strictosidine synthase conserved region domain-containing protein" evidence="6">
    <location>
        <begin position="22"/>
        <end position="397"/>
    </location>
</feature>
<comment type="subcellular location">
    <subcellularLocation>
        <location evidence="1">Vacuole</location>
    </subcellularLocation>
</comment>
<proteinExistence type="inferred from homology"/>
<evidence type="ECO:0000256" key="5">
    <source>
        <dbReference type="ARBA" id="ARBA00023180"/>
    </source>
</evidence>
<comment type="caution">
    <text evidence="8">The sequence shown here is derived from an EMBL/GenBank/DDBJ whole genome shotgun (WGS) entry which is preliminary data.</text>
</comment>
<dbReference type="Pfam" id="PF03088">
    <property type="entry name" value="Str_synth"/>
    <property type="match status" value="1"/>
</dbReference>